<protein>
    <submittedName>
        <fullName evidence="4">Sortase family protein</fullName>
    </submittedName>
</protein>
<organism evidence="4 5">
    <name type="scientific">Corynebacterium oculi</name>
    <dbReference type="NCBI Taxonomy" id="1544416"/>
    <lineage>
        <taxon>Bacteria</taxon>
        <taxon>Bacillati</taxon>
        <taxon>Actinomycetota</taxon>
        <taxon>Actinomycetes</taxon>
        <taxon>Mycobacteriales</taxon>
        <taxon>Corynebacteriaceae</taxon>
        <taxon>Corynebacterium</taxon>
    </lineage>
</organism>
<keyword evidence="3" id="KW-0812">Transmembrane</keyword>
<dbReference type="InterPro" id="IPR023365">
    <property type="entry name" value="Sortase_dom-sf"/>
</dbReference>
<name>A0A0Q0YDP7_9CORY</name>
<dbReference type="Pfam" id="PF04203">
    <property type="entry name" value="Sortase"/>
    <property type="match status" value="1"/>
</dbReference>
<evidence type="ECO:0000256" key="3">
    <source>
        <dbReference type="SAM" id="Phobius"/>
    </source>
</evidence>
<evidence type="ECO:0000313" key="4">
    <source>
        <dbReference type="EMBL" id="KQB84451.1"/>
    </source>
</evidence>
<evidence type="ECO:0000256" key="1">
    <source>
        <dbReference type="ARBA" id="ARBA00022801"/>
    </source>
</evidence>
<keyword evidence="5" id="KW-1185">Reference proteome</keyword>
<proteinExistence type="predicted"/>
<dbReference type="Gene3D" id="2.40.260.10">
    <property type="entry name" value="Sortase"/>
    <property type="match status" value="1"/>
</dbReference>
<feature type="transmembrane region" description="Helical" evidence="3">
    <location>
        <begin position="27"/>
        <end position="49"/>
    </location>
</feature>
<dbReference type="OrthoDB" id="525039at2"/>
<accession>A0A0Q0YDP7</accession>
<keyword evidence="1" id="KW-0378">Hydrolase</keyword>
<sequence>MSNTNNIPPQPGPGATKADNSEQKKRWPAVLIGVVIFMVIVVAAVWALVSGGNGNDEAQDSAASAPTSAYVDDSGQQEHELEMAPGESDDVSEMEITVGDEGGAPVDPIQVTEDGYLIPPQDVSRLGWYSSSAVPGDKGNVGSSVITGHINFAGQGEGYAAKFVKLKKDDTFTIAVNGEDREFRVTQEPYHVTKGADFSDVMDDQDGENRVALVTCGGEFVGGQLGYADNIITLAEPV</sequence>
<dbReference type="PATRIC" id="fig|1544416.3.peg.1257"/>
<gene>
    <name evidence="4" type="ORF">Cocul_01252</name>
</gene>
<dbReference type="RefSeq" id="WP_055122378.1">
    <property type="nucleotide sequence ID" value="NZ_LKST01000002.1"/>
</dbReference>
<dbReference type="InterPro" id="IPR042001">
    <property type="entry name" value="Sortase_F"/>
</dbReference>
<dbReference type="SUPFAM" id="SSF63817">
    <property type="entry name" value="Sortase"/>
    <property type="match status" value="1"/>
</dbReference>
<dbReference type="CDD" id="cd05829">
    <property type="entry name" value="Sortase_F"/>
    <property type="match status" value="1"/>
</dbReference>
<reference evidence="4 5" key="1">
    <citation type="submission" date="2015-10" db="EMBL/GenBank/DDBJ databases">
        <title>Corynebacteirum lowii and Corynebacterium oculi species nova, derived from human clinical disease and and emended description of Corynebacterium mastiditis.</title>
        <authorList>
            <person name="Bernard K."/>
            <person name="Pacheco A.L."/>
            <person name="Mcdougall C."/>
            <person name="Burtx T."/>
            <person name="Weibe D."/>
            <person name="Tyler S."/>
            <person name="Olson A.B."/>
            <person name="Cnockaert M."/>
            <person name="Eguchi H."/>
            <person name="Kuwahara T."/>
            <person name="Nakayama-Imaohji H."/>
            <person name="Boudewijins M."/>
            <person name="Van Hoecke F."/>
            <person name="Bernier A.-M."/>
            <person name="Vandamme P."/>
        </authorList>
    </citation>
    <scope>NUCLEOTIDE SEQUENCE [LARGE SCALE GENOMIC DNA]</scope>
    <source>
        <strain evidence="4 5">NML 130210</strain>
    </source>
</reference>
<evidence type="ECO:0000313" key="5">
    <source>
        <dbReference type="Proteomes" id="UP000050517"/>
    </source>
</evidence>
<evidence type="ECO:0000256" key="2">
    <source>
        <dbReference type="SAM" id="MobiDB-lite"/>
    </source>
</evidence>
<feature type="region of interest" description="Disordered" evidence="2">
    <location>
        <begin position="1"/>
        <end position="23"/>
    </location>
</feature>
<keyword evidence="3" id="KW-1133">Transmembrane helix</keyword>
<dbReference type="STRING" id="1544416.Cocul_01252"/>
<dbReference type="AlphaFoldDB" id="A0A0Q0YDP7"/>
<dbReference type="InterPro" id="IPR005754">
    <property type="entry name" value="Sortase"/>
</dbReference>
<comment type="caution">
    <text evidence="4">The sequence shown here is derived from an EMBL/GenBank/DDBJ whole genome shotgun (WGS) entry which is preliminary data.</text>
</comment>
<dbReference type="Proteomes" id="UP000050517">
    <property type="component" value="Unassembled WGS sequence"/>
</dbReference>
<dbReference type="EMBL" id="LKST01000002">
    <property type="protein sequence ID" value="KQB84451.1"/>
    <property type="molecule type" value="Genomic_DNA"/>
</dbReference>
<dbReference type="GO" id="GO:0016787">
    <property type="term" value="F:hydrolase activity"/>
    <property type="evidence" value="ECO:0007669"/>
    <property type="project" value="UniProtKB-KW"/>
</dbReference>
<keyword evidence="3" id="KW-0472">Membrane</keyword>
<feature type="region of interest" description="Disordered" evidence="2">
    <location>
        <begin position="53"/>
        <end position="78"/>
    </location>
</feature>